<evidence type="ECO:0000313" key="2">
    <source>
        <dbReference type="EMBL" id="CAG5069091.1"/>
    </source>
</evidence>
<keyword evidence="1" id="KW-0472">Membrane</keyword>
<feature type="transmembrane region" description="Helical" evidence="1">
    <location>
        <begin position="45"/>
        <end position="64"/>
    </location>
</feature>
<dbReference type="RefSeq" id="WP_215233182.1">
    <property type="nucleotide sequence ID" value="NZ_CAJRAU010000002.1"/>
</dbReference>
<accession>A0ABM8UNL0</accession>
<reference evidence="2 3" key="1">
    <citation type="submission" date="2021-04" db="EMBL/GenBank/DDBJ databases">
        <authorList>
            <person name="Rodrigo-Torres L."/>
            <person name="Arahal R. D."/>
            <person name="Lucena T."/>
        </authorList>
    </citation>
    <scope>NUCLEOTIDE SEQUENCE [LARGE SCALE GENOMIC DNA]</scope>
    <source>
        <strain evidence="2 3">CECT 9623</strain>
    </source>
</reference>
<dbReference type="EMBL" id="CAJRAU010000002">
    <property type="protein sequence ID" value="CAG5069091.1"/>
    <property type="molecule type" value="Genomic_DNA"/>
</dbReference>
<keyword evidence="1" id="KW-0812">Transmembrane</keyword>
<keyword evidence="3" id="KW-1185">Reference proteome</keyword>
<keyword evidence="1" id="KW-1133">Transmembrane helix</keyword>
<dbReference type="Proteomes" id="UP000679725">
    <property type="component" value="Unassembled WGS sequence"/>
</dbReference>
<proteinExistence type="predicted"/>
<gene>
    <name evidence="2" type="ORF">DYBT9623_01826</name>
</gene>
<protein>
    <submittedName>
        <fullName evidence="2">Uncharacterized protein</fullName>
    </submittedName>
</protein>
<evidence type="ECO:0000256" key="1">
    <source>
        <dbReference type="SAM" id="Phobius"/>
    </source>
</evidence>
<name>A0ABM8UNL0_9BACT</name>
<sequence>MQNERLFDKIREASQTNNAGSEDFNPEKIWASVKEKQKPKTVWLWWPYAAASVLLLIVITISVLKPEKQQVLANKSITPAISPKLHADKLQTDNKLVGKINPGFEIVTKPIKNQPDQEDFKPENQISVNENTEVAAPQVADIPTVTQPIESSINIANTVADSVTAKPRAEKVLIADIDLPEENTVQLSALQRIFDQVKKDRKARKMRLQFDRNVGKPTFWSFVQQSFVEYPTVVKPSPPQKNLEMKH</sequence>
<evidence type="ECO:0000313" key="3">
    <source>
        <dbReference type="Proteomes" id="UP000679725"/>
    </source>
</evidence>
<organism evidence="2 3">
    <name type="scientific">Dyadobacter linearis</name>
    <dbReference type="NCBI Taxonomy" id="2823330"/>
    <lineage>
        <taxon>Bacteria</taxon>
        <taxon>Pseudomonadati</taxon>
        <taxon>Bacteroidota</taxon>
        <taxon>Cytophagia</taxon>
        <taxon>Cytophagales</taxon>
        <taxon>Spirosomataceae</taxon>
        <taxon>Dyadobacter</taxon>
    </lineage>
</organism>
<comment type="caution">
    <text evidence="2">The sequence shown here is derived from an EMBL/GenBank/DDBJ whole genome shotgun (WGS) entry which is preliminary data.</text>
</comment>